<dbReference type="OrthoDB" id="112527at2759"/>
<name>A0A8T1VTR6_9STRA</name>
<sequence length="507" mass="57008">MRFFFFVVVVVLAVNVLLVSGGAVAKSSRSTATSTLVHSPPLANKYETHTTRFLRVDETSDNEERAIPHVPSVALFTDWVKAMGLKVTDSARARYWLWRKQSAEDVFKQLKLDGGLDKLLTSRKVNTWATYVALLNRKNPDKKVTMAGILTANYGDLALSRALELALNARVKSQRSIAARLALQQRQGWQAAGKSADDIFVLLKLDKAGDDLFVTPQLNSWYNYVRMVKKGDARAAMAAVLKAHYGDEALAKIFREANPRVRRMRFVRMWLETAVAQSQPKTVPSPEKYFKALQLDAGVDKLLANPNLGKWVAYVGKFDAKNPGQEATTIKTLTKFYGDEELVKALEAAKKVPQTEKMATELQAAQFKQWLKEFSPEDVFKLLKLDAGVDKLLTSPSLVTWITFLGQFNAKNPGKGSTMIKTFTKFYGDEALAKMLEAAKQVPQTKKVATQLQTAQFTQWMRDGKKHPEVWKMLKMEKATWTTNPDAQVWYGYKDFLKTHKAKVSGQ</sequence>
<dbReference type="EMBL" id="JAGDFM010000151">
    <property type="protein sequence ID" value="KAG7384326.1"/>
    <property type="molecule type" value="Genomic_DNA"/>
</dbReference>
<dbReference type="AlphaFoldDB" id="A0A8T1VTR6"/>
<evidence type="ECO:0000313" key="6">
    <source>
        <dbReference type="EMBL" id="KAG7384326.1"/>
    </source>
</evidence>
<evidence type="ECO:0000256" key="2">
    <source>
        <dbReference type="ARBA" id="ARBA00010400"/>
    </source>
</evidence>
<organism evidence="6 7">
    <name type="scientific">Phytophthora pseudosyringae</name>
    <dbReference type="NCBI Taxonomy" id="221518"/>
    <lineage>
        <taxon>Eukaryota</taxon>
        <taxon>Sar</taxon>
        <taxon>Stramenopiles</taxon>
        <taxon>Oomycota</taxon>
        <taxon>Peronosporomycetes</taxon>
        <taxon>Peronosporales</taxon>
        <taxon>Peronosporaceae</taxon>
        <taxon>Phytophthora</taxon>
    </lineage>
</organism>
<dbReference type="InterPro" id="IPR031825">
    <property type="entry name" value="RXLR"/>
</dbReference>
<keyword evidence="4 5" id="KW-0732">Signal</keyword>
<dbReference type="Pfam" id="PF16810">
    <property type="entry name" value="RXLR"/>
    <property type="match status" value="1"/>
</dbReference>
<comment type="similarity">
    <text evidence="2">Belongs to the RxLR effector family.</text>
</comment>
<comment type="subcellular location">
    <subcellularLocation>
        <location evidence="1">Secreted</location>
    </subcellularLocation>
</comment>
<feature type="signal peptide" evidence="5">
    <location>
        <begin position="1"/>
        <end position="21"/>
    </location>
</feature>
<protein>
    <recommendedName>
        <fullName evidence="8">RxLR effector protein</fullName>
    </recommendedName>
</protein>
<evidence type="ECO:0008006" key="8">
    <source>
        <dbReference type="Google" id="ProtNLM"/>
    </source>
</evidence>
<evidence type="ECO:0000256" key="1">
    <source>
        <dbReference type="ARBA" id="ARBA00004613"/>
    </source>
</evidence>
<evidence type="ECO:0000313" key="7">
    <source>
        <dbReference type="Proteomes" id="UP000694044"/>
    </source>
</evidence>
<proteinExistence type="inferred from homology"/>
<evidence type="ECO:0000256" key="4">
    <source>
        <dbReference type="ARBA" id="ARBA00022729"/>
    </source>
</evidence>
<gene>
    <name evidence="6" type="ORF">PHYPSEUDO_002791</name>
</gene>
<comment type="caution">
    <text evidence="6">The sequence shown here is derived from an EMBL/GenBank/DDBJ whole genome shotgun (WGS) entry which is preliminary data.</text>
</comment>
<evidence type="ECO:0000256" key="3">
    <source>
        <dbReference type="ARBA" id="ARBA00022525"/>
    </source>
</evidence>
<dbReference type="Proteomes" id="UP000694044">
    <property type="component" value="Unassembled WGS sequence"/>
</dbReference>
<keyword evidence="7" id="KW-1185">Reference proteome</keyword>
<keyword evidence="3" id="KW-0964">Secreted</keyword>
<evidence type="ECO:0000256" key="5">
    <source>
        <dbReference type="SAM" id="SignalP"/>
    </source>
</evidence>
<feature type="chain" id="PRO_5035861827" description="RxLR effector protein" evidence="5">
    <location>
        <begin position="22"/>
        <end position="507"/>
    </location>
</feature>
<reference evidence="6" key="1">
    <citation type="submission" date="2021-02" db="EMBL/GenBank/DDBJ databases">
        <authorList>
            <person name="Palmer J.M."/>
        </authorList>
    </citation>
    <scope>NUCLEOTIDE SEQUENCE</scope>
    <source>
        <strain evidence="6">SCRP734</strain>
    </source>
</reference>
<accession>A0A8T1VTR6</accession>